<keyword evidence="1" id="KW-0175">Coiled coil</keyword>
<feature type="coiled-coil region" evidence="1">
    <location>
        <begin position="502"/>
        <end position="529"/>
    </location>
</feature>
<dbReference type="InterPro" id="IPR019516">
    <property type="entry name" value="Glomulin/ALF4"/>
</dbReference>
<dbReference type="OMA" id="LAMYYHA"/>
<dbReference type="STRING" id="136037.A0A067R078"/>
<dbReference type="Pfam" id="PF08568">
    <property type="entry name" value="Kinetochor_Ybp2"/>
    <property type="match status" value="1"/>
</dbReference>
<dbReference type="GO" id="GO:0005737">
    <property type="term" value="C:cytoplasm"/>
    <property type="evidence" value="ECO:0007669"/>
    <property type="project" value="TreeGrafter"/>
</dbReference>
<dbReference type="AlphaFoldDB" id="A0A067R078"/>
<dbReference type="InParanoid" id="A0A067R078"/>
<accession>A0A067R078</accession>
<protein>
    <submittedName>
        <fullName evidence="2">Glomulin</fullName>
    </submittedName>
</protein>
<dbReference type="InterPro" id="IPR013877">
    <property type="entry name" value="YAP-bd/ALF4/Glomulin"/>
</dbReference>
<organism evidence="2 3">
    <name type="scientific">Zootermopsis nevadensis</name>
    <name type="common">Dampwood termite</name>
    <dbReference type="NCBI Taxonomy" id="136037"/>
    <lineage>
        <taxon>Eukaryota</taxon>
        <taxon>Metazoa</taxon>
        <taxon>Ecdysozoa</taxon>
        <taxon>Arthropoda</taxon>
        <taxon>Hexapoda</taxon>
        <taxon>Insecta</taxon>
        <taxon>Pterygota</taxon>
        <taxon>Neoptera</taxon>
        <taxon>Polyneoptera</taxon>
        <taxon>Dictyoptera</taxon>
        <taxon>Blattodea</taxon>
        <taxon>Blattoidea</taxon>
        <taxon>Termitoidae</taxon>
        <taxon>Termopsidae</taxon>
        <taxon>Zootermopsis</taxon>
    </lineage>
</organism>
<evidence type="ECO:0000313" key="2">
    <source>
        <dbReference type="EMBL" id="KDR15296.1"/>
    </source>
</evidence>
<evidence type="ECO:0000256" key="1">
    <source>
        <dbReference type="SAM" id="Coils"/>
    </source>
</evidence>
<name>A0A067R078_ZOONE</name>
<evidence type="ECO:0000313" key="3">
    <source>
        <dbReference type="Proteomes" id="UP000027135"/>
    </source>
</evidence>
<dbReference type="FunCoup" id="A0A067R078">
    <property type="interactions" value="1115"/>
</dbReference>
<dbReference type="PANTHER" id="PTHR15430:SF1">
    <property type="entry name" value="GLOMULIN"/>
    <property type="match status" value="1"/>
</dbReference>
<dbReference type="eggNOG" id="ENOG502QQAV">
    <property type="taxonomic scope" value="Eukaryota"/>
</dbReference>
<dbReference type="OrthoDB" id="619536at2759"/>
<gene>
    <name evidence="2" type="ORF">L798_10732</name>
</gene>
<reference evidence="2 3" key="1">
    <citation type="journal article" date="2014" name="Nat. Commun.">
        <title>Molecular traces of alternative social organization in a termite genome.</title>
        <authorList>
            <person name="Terrapon N."/>
            <person name="Li C."/>
            <person name="Robertson H.M."/>
            <person name="Ji L."/>
            <person name="Meng X."/>
            <person name="Booth W."/>
            <person name="Chen Z."/>
            <person name="Childers C.P."/>
            <person name="Glastad K.M."/>
            <person name="Gokhale K."/>
            <person name="Gowin J."/>
            <person name="Gronenberg W."/>
            <person name="Hermansen R.A."/>
            <person name="Hu H."/>
            <person name="Hunt B.G."/>
            <person name="Huylmans A.K."/>
            <person name="Khalil S.M."/>
            <person name="Mitchell R.D."/>
            <person name="Munoz-Torres M.C."/>
            <person name="Mustard J.A."/>
            <person name="Pan H."/>
            <person name="Reese J.T."/>
            <person name="Scharf M.E."/>
            <person name="Sun F."/>
            <person name="Vogel H."/>
            <person name="Xiao J."/>
            <person name="Yang W."/>
            <person name="Yang Z."/>
            <person name="Yang Z."/>
            <person name="Zhou J."/>
            <person name="Zhu J."/>
            <person name="Brent C.S."/>
            <person name="Elsik C.G."/>
            <person name="Goodisman M.A."/>
            <person name="Liberles D.A."/>
            <person name="Roe R.M."/>
            <person name="Vargo E.L."/>
            <person name="Vilcinskas A."/>
            <person name="Wang J."/>
            <person name="Bornberg-Bauer E."/>
            <person name="Korb J."/>
            <person name="Zhang G."/>
            <person name="Liebig J."/>
        </authorList>
    </citation>
    <scope>NUCLEOTIDE SEQUENCE [LARGE SCALE GENOMIC DNA]</scope>
    <source>
        <tissue evidence="2">Whole organism</tissue>
    </source>
</reference>
<keyword evidence="3" id="KW-1185">Reference proteome</keyword>
<proteinExistence type="predicted"/>
<dbReference type="EMBL" id="KK852833">
    <property type="protein sequence ID" value="KDR15296.1"/>
    <property type="molecule type" value="Genomic_DNA"/>
</dbReference>
<sequence>MSVQSTDLCVELSTILVKCLTSGRTDDALSAIYNAKYDQCLKDRSLDIIPSISKFLIQETIDNSPEVFDCCETLLKEIAQKANPEEALLEFLEQAENLDDDVKFLALLKPLQIVLFKLPNRRGQSLEWCLHMIRFHVTSLPVPKSHRLEGEERKLLDSDPCICRITNVYKGVLDFYKPFVNEVSLRQKAEYQKNTQRNMLVCFIFQLLRQPLAILDLECDGKSSSATRFVAEELLTFLSHLVGDLMIFLEYAETREMEKSGKNENNFATQSDDEIPILSVAVLYYLILGEHIQLNEVPCVYSPLYIFQRSLYLVVVLLKHLEELVVRKGLLLANAILAMLSEGSVPYTLLESPVHKEFVESLSKVMIYCDVENFRKYAVPLLRSYLFKFDVKGQYLLMSNLPAVVNHAGIMGYLIMLLKDMIINTLDSDLISPFFTGKALYDLISEYCSLSHGVETDLIENADQIISALNLIRFLSLRDQKNKTGMWDYVGVLEESMLEPLREGIKLSRAHYKLKLRDLEEEKRNAVLNDKGRISKSDVTITVGGQQLPNLPYENKVAVIMSALNAFDLMESLLSRVNECIDSGPLKS</sequence>
<dbReference type="PANTHER" id="PTHR15430">
    <property type="entry name" value="GLOMULIN"/>
    <property type="match status" value="1"/>
</dbReference>
<dbReference type="GO" id="GO:0055105">
    <property type="term" value="F:ubiquitin-protein transferase inhibitor activity"/>
    <property type="evidence" value="ECO:0007669"/>
    <property type="project" value="TreeGrafter"/>
</dbReference>
<dbReference type="Proteomes" id="UP000027135">
    <property type="component" value="Unassembled WGS sequence"/>
</dbReference>